<dbReference type="SUPFAM" id="SSF57850">
    <property type="entry name" value="RING/U-box"/>
    <property type="match status" value="1"/>
</dbReference>
<evidence type="ECO:0000256" key="2">
    <source>
        <dbReference type="ARBA" id="ARBA00022771"/>
    </source>
</evidence>
<dbReference type="GO" id="GO:0008270">
    <property type="term" value="F:zinc ion binding"/>
    <property type="evidence" value="ECO:0007669"/>
    <property type="project" value="UniProtKB-KW"/>
</dbReference>
<dbReference type="Pfam" id="PF00097">
    <property type="entry name" value="zf-C3HC4"/>
    <property type="match status" value="1"/>
</dbReference>
<evidence type="ECO:0000313" key="9">
    <source>
        <dbReference type="Proteomes" id="UP001150266"/>
    </source>
</evidence>
<reference evidence="8" key="1">
    <citation type="submission" date="2022-08" db="EMBL/GenBank/DDBJ databases">
        <title>A Global Phylogenomic Analysis of the Shiitake Genus Lentinula.</title>
        <authorList>
            <consortium name="DOE Joint Genome Institute"/>
            <person name="Sierra-Patev S."/>
            <person name="Min B."/>
            <person name="Naranjo-Ortiz M."/>
            <person name="Looney B."/>
            <person name="Konkel Z."/>
            <person name="Slot J.C."/>
            <person name="Sakamoto Y."/>
            <person name="Steenwyk J.L."/>
            <person name="Rokas A."/>
            <person name="Carro J."/>
            <person name="Camarero S."/>
            <person name="Ferreira P."/>
            <person name="Molpeceres G."/>
            <person name="Ruiz-Duenas F.J."/>
            <person name="Serrano A."/>
            <person name="Henrissat B."/>
            <person name="Drula E."/>
            <person name="Hughes K.W."/>
            <person name="Mata J.L."/>
            <person name="Ishikawa N.K."/>
            <person name="Vargas-Isla R."/>
            <person name="Ushijima S."/>
            <person name="Smith C.A."/>
            <person name="Ahrendt S."/>
            <person name="Andreopoulos W."/>
            <person name="He G."/>
            <person name="Labutti K."/>
            <person name="Lipzen A."/>
            <person name="Ng V."/>
            <person name="Riley R."/>
            <person name="Sandor L."/>
            <person name="Barry K."/>
            <person name="Martinez A.T."/>
            <person name="Xiao Y."/>
            <person name="Gibbons J.G."/>
            <person name="Terashima K."/>
            <person name="Grigoriev I.V."/>
            <person name="Hibbett D.S."/>
        </authorList>
    </citation>
    <scope>NUCLEOTIDE SEQUENCE</scope>
    <source>
        <strain evidence="8">JLM2183</strain>
    </source>
</reference>
<evidence type="ECO:0000256" key="1">
    <source>
        <dbReference type="ARBA" id="ARBA00022723"/>
    </source>
</evidence>
<feature type="coiled-coil region" evidence="5">
    <location>
        <begin position="95"/>
        <end position="153"/>
    </location>
</feature>
<evidence type="ECO:0000259" key="7">
    <source>
        <dbReference type="PROSITE" id="PS50089"/>
    </source>
</evidence>
<dbReference type="Gene3D" id="3.30.40.10">
    <property type="entry name" value="Zinc/RING finger domain, C3HC4 (zinc finger)"/>
    <property type="match status" value="1"/>
</dbReference>
<protein>
    <recommendedName>
        <fullName evidence="7">RING-type domain-containing protein</fullName>
    </recommendedName>
</protein>
<dbReference type="AlphaFoldDB" id="A0A9W9A5L3"/>
<evidence type="ECO:0000256" key="6">
    <source>
        <dbReference type="SAM" id="MobiDB-lite"/>
    </source>
</evidence>
<feature type="coiled-coil region" evidence="5">
    <location>
        <begin position="199"/>
        <end position="261"/>
    </location>
</feature>
<keyword evidence="5" id="KW-0175">Coiled coil</keyword>
<dbReference type="EMBL" id="JAOTPV010000015">
    <property type="protein sequence ID" value="KAJ4474969.1"/>
    <property type="molecule type" value="Genomic_DNA"/>
</dbReference>
<dbReference type="PROSITE" id="PS50089">
    <property type="entry name" value="ZF_RING_2"/>
    <property type="match status" value="1"/>
</dbReference>
<comment type="caution">
    <text evidence="8">The sequence shown here is derived from an EMBL/GenBank/DDBJ whole genome shotgun (WGS) entry which is preliminary data.</text>
</comment>
<keyword evidence="9" id="KW-1185">Reference proteome</keyword>
<feature type="domain" description="RING-type" evidence="7">
    <location>
        <begin position="6"/>
        <end position="49"/>
    </location>
</feature>
<gene>
    <name evidence="8" type="ORF">J3R30DRAFT_630999</name>
</gene>
<dbReference type="SMART" id="SM00184">
    <property type="entry name" value="RING"/>
    <property type="match status" value="1"/>
</dbReference>
<evidence type="ECO:0000256" key="3">
    <source>
        <dbReference type="ARBA" id="ARBA00022833"/>
    </source>
</evidence>
<evidence type="ECO:0000313" key="8">
    <source>
        <dbReference type="EMBL" id="KAJ4474969.1"/>
    </source>
</evidence>
<feature type="region of interest" description="Disordered" evidence="6">
    <location>
        <begin position="330"/>
        <end position="375"/>
    </location>
</feature>
<dbReference type="InterPro" id="IPR013083">
    <property type="entry name" value="Znf_RING/FYVE/PHD"/>
</dbReference>
<organism evidence="8 9">
    <name type="scientific">Lentinula aciculospora</name>
    <dbReference type="NCBI Taxonomy" id="153920"/>
    <lineage>
        <taxon>Eukaryota</taxon>
        <taxon>Fungi</taxon>
        <taxon>Dikarya</taxon>
        <taxon>Basidiomycota</taxon>
        <taxon>Agaricomycotina</taxon>
        <taxon>Agaricomycetes</taxon>
        <taxon>Agaricomycetidae</taxon>
        <taxon>Agaricales</taxon>
        <taxon>Marasmiineae</taxon>
        <taxon>Omphalotaceae</taxon>
        <taxon>Lentinula</taxon>
    </lineage>
</organism>
<evidence type="ECO:0000256" key="4">
    <source>
        <dbReference type="PROSITE-ProRule" id="PRU00175"/>
    </source>
</evidence>
<keyword evidence="2 4" id="KW-0863">Zinc-finger</keyword>
<keyword evidence="3" id="KW-0862">Zinc</keyword>
<keyword evidence="1" id="KW-0479">Metal-binding</keyword>
<accession>A0A9W9A5L3</accession>
<dbReference type="OrthoDB" id="6105938at2759"/>
<dbReference type="InterPro" id="IPR001841">
    <property type="entry name" value="Znf_RING"/>
</dbReference>
<proteinExistence type="predicted"/>
<sequence>MPYGHCQVCLAYYPISGFQILPCGHGGCKSCLDQMFDSATKIGSCWMCRQDVHRSKAHRIHLELVDSKVAILQDTIEGLGRMDANVPSISVNRANARIKRTVDELECDNERADLLRQAIADFEERIIPIYTLVEVQAKEINRLQEQISQTQGTENAWNDIRESSRKKDVLITTLRSDLDQSNKDGRQALSVMEKLTTDYLALKNQNELGIEEKKKLEDDNRNLRGLLQRHAKAAQLRKHKVQALKEEIASLKERNETLEQSQSVVSDESLPVFLSDDYADENFPSSSSAQVASPVRNKSKFSGLSQITNDLHFADVDDFDSGMPGPGFSSDWKMSSATKPAKRKAESSNFPIPLNKRGQPTVSVQTGPVRLRRIP</sequence>
<name>A0A9W9A5L3_9AGAR</name>
<evidence type="ECO:0000256" key="5">
    <source>
        <dbReference type="SAM" id="Coils"/>
    </source>
</evidence>
<dbReference type="Proteomes" id="UP001150266">
    <property type="component" value="Unassembled WGS sequence"/>
</dbReference>
<dbReference type="InterPro" id="IPR018957">
    <property type="entry name" value="Znf_C3HC4_RING-type"/>
</dbReference>